<feature type="domain" description="Nucleoporin Nup120/160 beta-propeller" evidence="4">
    <location>
        <begin position="53"/>
        <end position="516"/>
    </location>
</feature>
<reference evidence="8 9" key="1">
    <citation type="submission" date="2015-04" db="EMBL/GenBank/DDBJ databases">
        <authorList>
            <person name="Syromyatnikov M.Y."/>
            <person name="Popov V.N."/>
        </authorList>
    </citation>
    <scope>NUCLEOTIDE SEQUENCE [LARGE SCALE GENOMIC DNA]</scope>
</reference>
<feature type="domain" description="NUP160 helical" evidence="5">
    <location>
        <begin position="531"/>
        <end position="717"/>
    </location>
</feature>
<feature type="domain" description="NUP160 middle TPR" evidence="7">
    <location>
        <begin position="800"/>
        <end position="1063"/>
    </location>
</feature>
<dbReference type="OrthoDB" id="67716at2759"/>
<gene>
    <name evidence="8" type="ORF">CLUMA_CG017499</name>
</gene>
<dbReference type="InterPro" id="IPR059141">
    <property type="entry name" value="Beta-prop_Nup120_160"/>
</dbReference>
<keyword evidence="2" id="KW-0813">Transport</keyword>
<dbReference type="InterPro" id="IPR056535">
    <property type="entry name" value="TPR_NUP160_M"/>
</dbReference>
<name>A0A1J1IW28_9DIPT</name>
<proteinExistence type="predicted"/>
<dbReference type="InterPro" id="IPR036322">
    <property type="entry name" value="WD40_repeat_dom_sf"/>
</dbReference>
<keyword evidence="9" id="KW-1185">Reference proteome</keyword>
<organism evidence="8 9">
    <name type="scientific">Clunio marinus</name>
    <dbReference type="NCBI Taxonomy" id="568069"/>
    <lineage>
        <taxon>Eukaryota</taxon>
        <taxon>Metazoa</taxon>
        <taxon>Ecdysozoa</taxon>
        <taxon>Arthropoda</taxon>
        <taxon>Hexapoda</taxon>
        <taxon>Insecta</taxon>
        <taxon>Pterygota</taxon>
        <taxon>Neoptera</taxon>
        <taxon>Endopterygota</taxon>
        <taxon>Diptera</taxon>
        <taxon>Nematocera</taxon>
        <taxon>Chironomoidea</taxon>
        <taxon>Chironomidae</taxon>
        <taxon>Clunio</taxon>
    </lineage>
</organism>
<dbReference type="PANTHER" id="PTHR21286:SF0">
    <property type="entry name" value="NUCLEAR PORE COMPLEX PROTEIN NUP160"/>
    <property type="match status" value="1"/>
</dbReference>
<dbReference type="Pfam" id="PF23345">
    <property type="entry name" value="NUP160_helical"/>
    <property type="match status" value="1"/>
</dbReference>
<dbReference type="PANTHER" id="PTHR21286">
    <property type="entry name" value="NUCLEAR PORE COMPLEX PROTEIN NUP160"/>
    <property type="match status" value="1"/>
</dbReference>
<dbReference type="Pfam" id="PF23354">
    <property type="entry name" value="TPR_NUP160_120_M"/>
    <property type="match status" value="1"/>
</dbReference>
<dbReference type="GO" id="GO:0005643">
    <property type="term" value="C:nuclear pore"/>
    <property type="evidence" value="ECO:0007669"/>
    <property type="project" value="UniProtKB-ARBA"/>
</dbReference>
<sequence length="1346" mass="155712">MKYREIIPSLSAAEEWKEIRLNTGATHSTLQDIKVQKQASGFCYRNDEFIRNRFIYWRTSDDILELSENSLDLNLRNKNLRIIFEEAPILSVNINENEQNVFILVVTISNIHRLQFIHPKRGIGANGEQNENSIFTNITQESAKDPTSFYTISNLLAQNVPHCATCFLSQTGEEAYFAVAHTNHLLLFQMNCFNGHTNVTELKNFQILPRLFSNLTDAIRGKSNVNDSNYVTSIVFDTVGGEIVLYALYRDNNLRMWSTRTGQCLHTLNIINDSEEKGSQGTQNNILKKSTSSTSLCVFLSYTSCSEFQLFKPTWDGANSYTIVPTNFITAPQFDLVDFELTEQRLWGLWCNSEGDMHISAYSLDPEPMEYWRTAVLEGISEKRRTVEADMDAKHIYCSNIFRPGNFQSSTISKALMMFSRSTNFSDAFTPLHILKERVCQAIDAEIQNEIKMHDLSEDEYIEVAINNWEKFYSCCEQYQIAAHQPIGIFVLDSLDAVCVIKNSLMSFLRPCDVIENMLLSGRCLDEFRIDERLKEDLTSLVKVAYYLENHLSIEVKTEISNNIFKLRMPNDIVMEMISDMLLDNDELEASIPKELIVDVADRLKSIRDAQSALSFLLNLLRLDRNNFPNEEFNEDLTVFQRQLFAGNYGTSILTETVRQISSSRYAMCRNLLIIQHILIDNGTLNCNEAEIIRSKHIPETVIFLQSYYVMVWISEDAFAIPQTKTNVIGFNNQGGYSQPSSLLQLFVKNKGLQTSLKLFFKSNAMDESDEETDGGDYETENFWSKNLLSIANYIERFIWAISGSFIFGEWLAETEQNLLVEEYVRLLNKWCEYHSCSRHFILAMSYLNMGETFKAYDMFIESAKGVLYEPYLKQFVNSNELETENEIMSQYYLKVMRLFEKHEIYDCVISIAEVAIGTAEKESQLAMFQSIIFNNHMNLKHFEEAYHSLIHNVEMLRRKDCLRQLVIMLFQEKRFDILIKFPYIGLEQDLQDIVETRARSMQIENNEHYNFLYSYHIKNNNMKQAAIVMHEKALRFLHECSSVESLQMRYNSLLSCFNALSLVDPDYKWLAKPGIEDPRQDEDVDDAMESDVQSQIVVIEIEDIRKELLIVEALLCVAKAKELKSMLNMGPKELVILLAQQKFFTNALKLAKGFKLSLTPLFESLTLACLRSSNPEFNESLEWLSQNNLSDLTLTISYSEMPWMYLKKLLMEEDLDKEYLRDVVKCVLANQAFVPQWLVDIYKIHKASELLYLYLQYGRLDEAAELAVEYVRAFLGSGSELFGFKYYVAKTLPSFPINTMDLLLHQLKVHGRKDKVCEENYQLLKETIDKYLVESNRITLESMAM</sequence>
<evidence type="ECO:0000259" key="7">
    <source>
        <dbReference type="Pfam" id="PF23354"/>
    </source>
</evidence>
<dbReference type="InterPro" id="IPR056536">
    <property type="entry name" value="TPR_NUP160_C"/>
</dbReference>
<keyword evidence="3" id="KW-0539">Nucleus</keyword>
<comment type="subcellular location">
    <subcellularLocation>
        <location evidence="1">Nucleus</location>
    </subcellularLocation>
</comment>
<evidence type="ECO:0000313" key="9">
    <source>
        <dbReference type="Proteomes" id="UP000183832"/>
    </source>
</evidence>
<dbReference type="GO" id="GO:0017056">
    <property type="term" value="F:structural constituent of nuclear pore"/>
    <property type="evidence" value="ECO:0007669"/>
    <property type="project" value="TreeGrafter"/>
</dbReference>
<evidence type="ECO:0000256" key="3">
    <source>
        <dbReference type="ARBA" id="ARBA00023242"/>
    </source>
</evidence>
<evidence type="ECO:0000256" key="2">
    <source>
        <dbReference type="ARBA" id="ARBA00022448"/>
    </source>
</evidence>
<evidence type="ECO:0000259" key="5">
    <source>
        <dbReference type="Pfam" id="PF23345"/>
    </source>
</evidence>
<evidence type="ECO:0000259" key="4">
    <source>
        <dbReference type="Pfam" id="PF11715"/>
    </source>
</evidence>
<dbReference type="InterPro" id="IPR021717">
    <property type="entry name" value="Nucleoporin_Nup160"/>
</dbReference>
<dbReference type="InterPro" id="IPR056547">
    <property type="entry name" value="NUP160_helical"/>
</dbReference>
<feature type="domain" description="NUP160 C-terminal TPR" evidence="6">
    <location>
        <begin position="1101"/>
        <end position="1342"/>
    </location>
</feature>
<dbReference type="SUPFAM" id="SSF50978">
    <property type="entry name" value="WD40 repeat-like"/>
    <property type="match status" value="1"/>
</dbReference>
<evidence type="ECO:0000313" key="8">
    <source>
        <dbReference type="EMBL" id="CRL04413.1"/>
    </source>
</evidence>
<evidence type="ECO:0000259" key="6">
    <source>
        <dbReference type="Pfam" id="PF23347"/>
    </source>
</evidence>
<accession>A0A1J1IW28</accession>
<dbReference type="Proteomes" id="UP000183832">
    <property type="component" value="Unassembled WGS sequence"/>
</dbReference>
<dbReference type="Pfam" id="PF23347">
    <property type="entry name" value="TPR_Nup160_C"/>
    <property type="match status" value="1"/>
</dbReference>
<evidence type="ECO:0000256" key="1">
    <source>
        <dbReference type="ARBA" id="ARBA00004123"/>
    </source>
</evidence>
<dbReference type="EMBL" id="CVRI01000063">
    <property type="protein sequence ID" value="CRL04413.1"/>
    <property type="molecule type" value="Genomic_DNA"/>
</dbReference>
<protein>
    <submittedName>
        <fullName evidence="8">CLUMA_CG017499, isoform A</fullName>
    </submittedName>
</protein>
<dbReference type="Pfam" id="PF11715">
    <property type="entry name" value="Beta-prop_Nup120_160"/>
    <property type="match status" value="1"/>
</dbReference>
<dbReference type="STRING" id="568069.A0A1J1IW28"/>